<evidence type="ECO:0000256" key="1">
    <source>
        <dbReference type="SAM" id="MobiDB-lite"/>
    </source>
</evidence>
<gene>
    <name evidence="3" type="primary">Dgri\GH22452</name>
    <name evidence="3" type="ORF">Dgri_GH22452</name>
</gene>
<dbReference type="PhylomeDB" id="B4K154"/>
<dbReference type="PANTHER" id="PTHR35980">
    <property type="entry name" value="NEUROPEPTIDE CCHAMIDE-1-RELATED"/>
    <property type="match status" value="1"/>
</dbReference>
<dbReference type="GO" id="GO:0007218">
    <property type="term" value="P:neuropeptide signaling pathway"/>
    <property type="evidence" value="ECO:0007669"/>
    <property type="project" value="InterPro"/>
</dbReference>
<dbReference type="GO" id="GO:0005615">
    <property type="term" value="C:extracellular space"/>
    <property type="evidence" value="ECO:0007669"/>
    <property type="project" value="TreeGrafter"/>
</dbReference>
<dbReference type="PROSITE" id="PS51257">
    <property type="entry name" value="PROKAR_LIPOPROTEIN"/>
    <property type="match status" value="1"/>
</dbReference>
<dbReference type="AlphaFoldDB" id="B4K154"/>
<dbReference type="EMBL" id="CH916786">
    <property type="protein sequence ID" value="EDV90460.1"/>
    <property type="molecule type" value="Genomic_DNA"/>
</dbReference>
<feature type="region of interest" description="Disordered" evidence="1">
    <location>
        <begin position="141"/>
        <end position="180"/>
    </location>
</feature>
<feature type="signal peptide" evidence="2">
    <location>
        <begin position="1"/>
        <end position="22"/>
    </location>
</feature>
<accession>B4K154</accession>
<proteinExistence type="predicted"/>
<dbReference type="PANTHER" id="PTHR35980:SF1">
    <property type="entry name" value="NEUROPEPTIDE CCHAMIDE-1-RELATED"/>
    <property type="match status" value="1"/>
</dbReference>
<dbReference type="HOGENOM" id="CLU_1534182_0_0_1"/>
<dbReference type="eggNOG" id="ENOG502TD7N">
    <property type="taxonomic scope" value="Eukaryota"/>
</dbReference>
<dbReference type="InterPro" id="IPR037729">
    <property type="entry name" value="CCHa1/2"/>
</dbReference>
<dbReference type="Proteomes" id="UP000001070">
    <property type="component" value="Unassembled WGS sequence"/>
</dbReference>
<name>B4K154_DROGR</name>
<reference evidence="3 4" key="1">
    <citation type="journal article" date="2007" name="Nature">
        <title>Evolution of genes and genomes on the Drosophila phylogeny.</title>
        <authorList>
            <consortium name="Drosophila 12 Genomes Consortium"/>
            <person name="Clark A.G."/>
            <person name="Eisen M.B."/>
            <person name="Smith D.R."/>
            <person name="Bergman C.M."/>
            <person name="Oliver B."/>
            <person name="Markow T.A."/>
            <person name="Kaufman T.C."/>
            <person name="Kellis M."/>
            <person name="Gelbart W."/>
            <person name="Iyer V.N."/>
            <person name="Pollard D.A."/>
            <person name="Sackton T.B."/>
            <person name="Larracuente A.M."/>
            <person name="Singh N.D."/>
            <person name="Abad J.P."/>
            <person name="Abt D.N."/>
            <person name="Adryan B."/>
            <person name="Aguade M."/>
            <person name="Akashi H."/>
            <person name="Anderson W.W."/>
            <person name="Aquadro C.F."/>
            <person name="Ardell D.H."/>
            <person name="Arguello R."/>
            <person name="Artieri C.G."/>
            <person name="Barbash D.A."/>
            <person name="Barker D."/>
            <person name="Barsanti P."/>
            <person name="Batterham P."/>
            <person name="Batzoglou S."/>
            <person name="Begun D."/>
            <person name="Bhutkar A."/>
            <person name="Blanco E."/>
            <person name="Bosak S.A."/>
            <person name="Bradley R.K."/>
            <person name="Brand A.D."/>
            <person name="Brent M.R."/>
            <person name="Brooks A.N."/>
            <person name="Brown R.H."/>
            <person name="Butlin R.K."/>
            <person name="Caggese C."/>
            <person name="Calvi B.R."/>
            <person name="Bernardo de Carvalho A."/>
            <person name="Caspi A."/>
            <person name="Castrezana S."/>
            <person name="Celniker S.E."/>
            <person name="Chang J.L."/>
            <person name="Chapple C."/>
            <person name="Chatterji S."/>
            <person name="Chinwalla A."/>
            <person name="Civetta A."/>
            <person name="Clifton S.W."/>
            <person name="Comeron J.M."/>
            <person name="Costello J.C."/>
            <person name="Coyne J.A."/>
            <person name="Daub J."/>
            <person name="David R.G."/>
            <person name="Delcher A.L."/>
            <person name="Delehaunty K."/>
            <person name="Do C.B."/>
            <person name="Ebling H."/>
            <person name="Edwards K."/>
            <person name="Eickbush T."/>
            <person name="Evans J.D."/>
            <person name="Filipski A."/>
            <person name="Findeiss S."/>
            <person name="Freyhult E."/>
            <person name="Fulton L."/>
            <person name="Fulton R."/>
            <person name="Garcia A.C."/>
            <person name="Gardiner A."/>
            <person name="Garfield D.A."/>
            <person name="Garvin B.E."/>
            <person name="Gibson G."/>
            <person name="Gilbert D."/>
            <person name="Gnerre S."/>
            <person name="Godfrey J."/>
            <person name="Good R."/>
            <person name="Gotea V."/>
            <person name="Gravely B."/>
            <person name="Greenberg A.J."/>
            <person name="Griffiths-Jones S."/>
            <person name="Gross S."/>
            <person name="Guigo R."/>
            <person name="Gustafson E.A."/>
            <person name="Haerty W."/>
            <person name="Hahn M.W."/>
            <person name="Halligan D.L."/>
            <person name="Halpern A.L."/>
            <person name="Halter G.M."/>
            <person name="Han M.V."/>
            <person name="Heger A."/>
            <person name="Hillier L."/>
            <person name="Hinrichs A.S."/>
            <person name="Holmes I."/>
            <person name="Hoskins R.A."/>
            <person name="Hubisz M.J."/>
            <person name="Hultmark D."/>
            <person name="Huntley M.A."/>
            <person name="Jaffe D.B."/>
            <person name="Jagadeeshan S."/>
            <person name="Jeck W.R."/>
            <person name="Johnson J."/>
            <person name="Jones C.D."/>
            <person name="Jordan W.C."/>
            <person name="Karpen G.H."/>
            <person name="Kataoka E."/>
            <person name="Keightley P.D."/>
            <person name="Kheradpour P."/>
            <person name="Kirkness E.F."/>
            <person name="Koerich L.B."/>
            <person name="Kristiansen K."/>
            <person name="Kudrna D."/>
            <person name="Kulathinal R.J."/>
            <person name="Kumar S."/>
            <person name="Kwok R."/>
            <person name="Lander E."/>
            <person name="Langley C.H."/>
            <person name="Lapoint R."/>
            <person name="Lazzaro B.P."/>
            <person name="Lee S.J."/>
            <person name="Levesque L."/>
            <person name="Li R."/>
            <person name="Lin C.F."/>
            <person name="Lin M.F."/>
            <person name="Lindblad-Toh K."/>
            <person name="Llopart A."/>
            <person name="Long M."/>
            <person name="Low L."/>
            <person name="Lozovsky E."/>
            <person name="Lu J."/>
            <person name="Luo M."/>
            <person name="Machado C.A."/>
            <person name="Makalowski W."/>
            <person name="Marzo M."/>
            <person name="Matsuda M."/>
            <person name="Matzkin L."/>
            <person name="McAllister B."/>
            <person name="McBride C.S."/>
            <person name="McKernan B."/>
            <person name="McKernan K."/>
            <person name="Mendez-Lago M."/>
            <person name="Minx P."/>
            <person name="Mollenhauer M.U."/>
            <person name="Montooth K."/>
            <person name="Mount S.M."/>
            <person name="Mu X."/>
            <person name="Myers E."/>
            <person name="Negre B."/>
            <person name="Newfeld S."/>
            <person name="Nielsen R."/>
            <person name="Noor M.A."/>
            <person name="O'Grady P."/>
            <person name="Pachter L."/>
            <person name="Papaceit M."/>
            <person name="Parisi M.J."/>
            <person name="Parisi M."/>
            <person name="Parts L."/>
            <person name="Pedersen J.S."/>
            <person name="Pesole G."/>
            <person name="Phillippy A.M."/>
            <person name="Ponting C.P."/>
            <person name="Pop M."/>
            <person name="Porcelli D."/>
            <person name="Powell J.R."/>
            <person name="Prohaska S."/>
            <person name="Pruitt K."/>
            <person name="Puig M."/>
            <person name="Quesneville H."/>
            <person name="Ram K.R."/>
            <person name="Rand D."/>
            <person name="Rasmussen M.D."/>
            <person name="Reed L.K."/>
            <person name="Reenan R."/>
            <person name="Reily A."/>
            <person name="Remington K.A."/>
            <person name="Rieger T.T."/>
            <person name="Ritchie M.G."/>
            <person name="Robin C."/>
            <person name="Rogers Y.H."/>
            <person name="Rohde C."/>
            <person name="Rozas J."/>
            <person name="Rubenfield M.J."/>
            <person name="Ruiz A."/>
            <person name="Russo S."/>
            <person name="Salzberg S.L."/>
            <person name="Sanchez-Gracia A."/>
            <person name="Saranga D.J."/>
            <person name="Sato H."/>
            <person name="Schaeffer S.W."/>
            <person name="Schatz M.C."/>
            <person name="Schlenke T."/>
            <person name="Schwartz R."/>
            <person name="Segarra C."/>
            <person name="Singh R.S."/>
            <person name="Sirot L."/>
            <person name="Sirota M."/>
            <person name="Sisneros N.B."/>
            <person name="Smith C.D."/>
            <person name="Smith T.F."/>
            <person name="Spieth J."/>
            <person name="Stage D.E."/>
            <person name="Stark A."/>
            <person name="Stephan W."/>
            <person name="Strausberg R.L."/>
            <person name="Strempel S."/>
            <person name="Sturgill D."/>
            <person name="Sutton G."/>
            <person name="Sutton G.G."/>
            <person name="Tao W."/>
            <person name="Teichmann S."/>
            <person name="Tobari Y.N."/>
            <person name="Tomimura Y."/>
            <person name="Tsolas J.M."/>
            <person name="Valente V.L."/>
            <person name="Venter E."/>
            <person name="Venter J.C."/>
            <person name="Vicario S."/>
            <person name="Vieira F.G."/>
            <person name="Vilella A.J."/>
            <person name="Villasante A."/>
            <person name="Walenz B."/>
            <person name="Wang J."/>
            <person name="Wasserman M."/>
            <person name="Watts T."/>
            <person name="Wilson D."/>
            <person name="Wilson R.K."/>
            <person name="Wing R.A."/>
            <person name="Wolfner M.F."/>
            <person name="Wong A."/>
            <person name="Wong G.K."/>
            <person name="Wu C.I."/>
            <person name="Wu G."/>
            <person name="Yamamoto D."/>
            <person name="Yang H.P."/>
            <person name="Yang S.P."/>
            <person name="Yorke J.A."/>
            <person name="Yoshida K."/>
            <person name="Zdobnov E."/>
            <person name="Zhang P."/>
            <person name="Zhang Y."/>
            <person name="Zimin A.V."/>
            <person name="Baldwin J."/>
            <person name="Abdouelleil A."/>
            <person name="Abdulkadir J."/>
            <person name="Abebe A."/>
            <person name="Abera B."/>
            <person name="Abreu J."/>
            <person name="Acer S.C."/>
            <person name="Aftuck L."/>
            <person name="Alexander A."/>
            <person name="An P."/>
            <person name="Anderson E."/>
            <person name="Anderson S."/>
            <person name="Arachi H."/>
            <person name="Azer M."/>
            <person name="Bachantsang P."/>
            <person name="Barry A."/>
            <person name="Bayul T."/>
            <person name="Berlin A."/>
            <person name="Bessette D."/>
            <person name="Bloom T."/>
            <person name="Blye J."/>
            <person name="Boguslavskiy L."/>
            <person name="Bonnet C."/>
            <person name="Boukhgalter B."/>
            <person name="Bourzgui I."/>
            <person name="Brown A."/>
            <person name="Cahill P."/>
            <person name="Channer S."/>
            <person name="Cheshatsang Y."/>
            <person name="Chuda L."/>
            <person name="Citroen M."/>
            <person name="Collymore A."/>
            <person name="Cooke P."/>
            <person name="Costello M."/>
            <person name="D'Aco K."/>
            <person name="Daza R."/>
            <person name="De Haan G."/>
            <person name="DeGray S."/>
            <person name="DeMaso C."/>
            <person name="Dhargay N."/>
            <person name="Dooley K."/>
            <person name="Dooley E."/>
            <person name="Doricent M."/>
            <person name="Dorje P."/>
            <person name="Dorjee K."/>
            <person name="Dupes A."/>
            <person name="Elong R."/>
            <person name="Falk J."/>
            <person name="Farina A."/>
            <person name="Faro S."/>
            <person name="Ferguson D."/>
            <person name="Fisher S."/>
            <person name="Foley C.D."/>
            <person name="Franke A."/>
            <person name="Friedrich D."/>
            <person name="Gadbois L."/>
            <person name="Gearin G."/>
            <person name="Gearin C.R."/>
            <person name="Giannoukos G."/>
            <person name="Goode T."/>
            <person name="Graham J."/>
            <person name="Grandbois E."/>
            <person name="Grewal S."/>
            <person name="Gyaltsen K."/>
            <person name="Hafez N."/>
            <person name="Hagos B."/>
            <person name="Hall J."/>
            <person name="Henson C."/>
            <person name="Hollinger A."/>
            <person name="Honan T."/>
            <person name="Huard M.D."/>
            <person name="Hughes L."/>
            <person name="Hurhula B."/>
            <person name="Husby M.E."/>
            <person name="Kamat A."/>
            <person name="Kanga B."/>
            <person name="Kashin S."/>
            <person name="Khazanovich D."/>
            <person name="Kisner P."/>
            <person name="Lance K."/>
            <person name="Lara M."/>
            <person name="Lee W."/>
            <person name="Lennon N."/>
            <person name="Letendre F."/>
            <person name="LeVine R."/>
            <person name="Lipovsky A."/>
            <person name="Liu X."/>
            <person name="Liu J."/>
            <person name="Liu S."/>
            <person name="Lokyitsang T."/>
            <person name="Lokyitsang Y."/>
            <person name="Lubonja R."/>
            <person name="Lui A."/>
            <person name="MacDonald P."/>
            <person name="Magnisalis V."/>
            <person name="Maru K."/>
            <person name="Matthews C."/>
            <person name="McCusker W."/>
            <person name="McDonough S."/>
            <person name="Mehta T."/>
            <person name="Meldrim J."/>
            <person name="Meneus L."/>
            <person name="Mihai O."/>
            <person name="Mihalev A."/>
            <person name="Mihova T."/>
            <person name="Mittelman R."/>
            <person name="Mlenga V."/>
            <person name="Montmayeur A."/>
            <person name="Mulrain L."/>
            <person name="Navidi A."/>
            <person name="Naylor J."/>
            <person name="Negash T."/>
            <person name="Nguyen T."/>
            <person name="Nguyen N."/>
            <person name="Nicol R."/>
            <person name="Norbu C."/>
            <person name="Norbu N."/>
            <person name="Novod N."/>
            <person name="O'Neill B."/>
            <person name="Osman S."/>
            <person name="Markiewicz E."/>
            <person name="Oyono O.L."/>
            <person name="Patti C."/>
            <person name="Phunkhang P."/>
            <person name="Pierre F."/>
            <person name="Priest M."/>
            <person name="Raghuraman S."/>
            <person name="Rege F."/>
            <person name="Reyes R."/>
            <person name="Rise C."/>
            <person name="Rogov P."/>
            <person name="Ross K."/>
            <person name="Ryan E."/>
            <person name="Settipalli S."/>
            <person name="Shea T."/>
            <person name="Sherpa N."/>
            <person name="Shi L."/>
            <person name="Shih D."/>
            <person name="Sparrow T."/>
            <person name="Spaulding J."/>
            <person name="Stalker J."/>
            <person name="Stange-Thomann N."/>
            <person name="Stavropoulos S."/>
            <person name="Stone C."/>
            <person name="Strader C."/>
            <person name="Tesfaye S."/>
            <person name="Thomson T."/>
            <person name="Thoulutsang Y."/>
            <person name="Thoulutsang D."/>
            <person name="Topham K."/>
            <person name="Topping I."/>
            <person name="Tsamla T."/>
            <person name="Vassiliev H."/>
            <person name="Vo A."/>
            <person name="Wangchuk T."/>
            <person name="Wangdi T."/>
            <person name="Weiand M."/>
            <person name="Wilkinson J."/>
            <person name="Wilson A."/>
            <person name="Yadav S."/>
            <person name="Young G."/>
            <person name="Yu Q."/>
            <person name="Zembek L."/>
            <person name="Zhong D."/>
            <person name="Zimmer A."/>
            <person name="Zwirko Z."/>
            <person name="Jaffe D.B."/>
            <person name="Alvarez P."/>
            <person name="Brockman W."/>
            <person name="Butler J."/>
            <person name="Chin C."/>
            <person name="Gnerre S."/>
            <person name="Grabherr M."/>
            <person name="Kleber M."/>
            <person name="Mauceli E."/>
            <person name="MacCallum I."/>
        </authorList>
    </citation>
    <scope>NUCLEOTIDE SEQUENCE [LARGE SCALE GENOMIC DNA]</scope>
    <source>
        <strain evidence="4">Tucson 15287-2541.00</strain>
    </source>
</reference>
<feature type="compositionally biased region" description="Low complexity" evidence="1">
    <location>
        <begin position="142"/>
        <end position="168"/>
    </location>
</feature>
<keyword evidence="4" id="KW-1185">Reference proteome</keyword>
<keyword evidence="2" id="KW-0732">Signal</keyword>
<protein>
    <submittedName>
        <fullName evidence="3">GH22452</fullName>
    </submittedName>
</protein>
<dbReference type="InParanoid" id="B4K154"/>
<dbReference type="GO" id="GO:0005184">
    <property type="term" value="F:neuropeptide hormone activity"/>
    <property type="evidence" value="ECO:0007669"/>
    <property type="project" value="InterPro"/>
</dbReference>
<evidence type="ECO:0000313" key="4">
    <source>
        <dbReference type="Proteomes" id="UP000001070"/>
    </source>
</evidence>
<evidence type="ECO:0000313" key="3">
    <source>
        <dbReference type="EMBL" id="EDV90460.1"/>
    </source>
</evidence>
<dbReference type="OrthoDB" id="6367990at2759"/>
<feature type="chain" id="PRO_5002813195" evidence="2">
    <location>
        <begin position="23"/>
        <end position="180"/>
    </location>
</feature>
<dbReference type="FunCoup" id="B4K154">
    <property type="interactions" value="12"/>
</dbReference>
<dbReference type="STRING" id="7222.B4K154"/>
<evidence type="ECO:0000256" key="2">
    <source>
        <dbReference type="SAM" id="SignalP"/>
    </source>
</evidence>
<organism evidence="4">
    <name type="scientific">Drosophila grimshawi</name>
    <name type="common">Hawaiian fruit fly</name>
    <name type="synonym">Idiomyia grimshawi</name>
    <dbReference type="NCBI Taxonomy" id="7222"/>
    <lineage>
        <taxon>Eukaryota</taxon>
        <taxon>Metazoa</taxon>
        <taxon>Ecdysozoa</taxon>
        <taxon>Arthropoda</taxon>
        <taxon>Hexapoda</taxon>
        <taxon>Insecta</taxon>
        <taxon>Pterygota</taxon>
        <taxon>Neoptera</taxon>
        <taxon>Endopterygota</taxon>
        <taxon>Diptera</taxon>
        <taxon>Brachycera</taxon>
        <taxon>Muscomorpha</taxon>
        <taxon>Ephydroidea</taxon>
        <taxon>Drosophilidae</taxon>
        <taxon>Drosophila</taxon>
        <taxon>Hawaiian Drosophila</taxon>
    </lineage>
</organism>
<sequence length="180" mass="20675">MWYIKLSWTILVFVVLFTFVTGSCLEYGHSCWGAHGKRSGNRAAIAAKQPTPYAENLEEQLFNNNNNNNNANGVDDESNKIYNLPLTATDLSAQSVDATAPERNRDVNDAKWTQLLRQHRYQLRQMQRQFDASDAAESWRKLQQAMAEAEQRQGQQGQQLQQQQQQQQPLPNGDFFELQK</sequence>
<dbReference type="OMA" id="MWYSKCS"/>